<dbReference type="Pfam" id="PF03018">
    <property type="entry name" value="Dirigent"/>
    <property type="match status" value="1"/>
</dbReference>
<dbReference type="AlphaFoldDB" id="A0A7J7HHT7"/>
<evidence type="ECO:0000256" key="1">
    <source>
        <dbReference type="ARBA" id="ARBA00010746"/>
    </source>
</evidence>
<dbReference type="Proteomes" id="UP000593564">
    <property type="component" value="Unassembled WGS sequence"/>
</dbReference>
<proteinExistence type="inferred from homology"/>
<comment type="function">
    <text evidence="4">Dirigent proteins impart stereoselectivity on the phenoxy radical-coupling reaction, yielding optically active lignans from two molecules of coniferyl alcohol in the biosynthesis of lignans, flavonolignans, and alkaloids and thus plays a central role in plant secondary metabolism.</text>
</comment>
<comment type="similarity">
    <text evidence="1 4">Belongs to the plant dirigent protein family.</text>
</comment>
<evidence type="ECO:0000313" key="6">
    <source>
        <dbReference type="Proteomes" id="UP000593564"/>
    </source>
</evidence>
<dbReference type="Gene3D" id="2.40.480.10">
    <property type="entry name" value="Allene oxide cyclase-like"/>
    <property type="match status" value="1"/>
</dbReference>
<comment type="subunit">
    <text evidence="2 4">Homodimer.</text>
</comment>
<dbReference type="EMBL" id="JACBKZ010000004">
    <property type="protein sequence ID" value="KAF5951544.1"/>
    <property type="molecule type" value="Genomic_DNA"/>
</dbReference>
<organism evidence="5 6">
    <name type="scientific">Camellia sinensis</name>
    <name type="common">Tea plant</name>
    <name type="synonym">Thea sinensis</name>
    <dbReference type="NCBI Taxonomy" id="4442"/>
    <lineage>
        <taxon>Eukaryota</taxon>
        <taxon>Viridiplantae</taxon>
        <taxon>Streptophyta</taxon>
        <taxon>Embryophyta</taxon>
        <taxon>Tracheophyta</taxon>
        <taxon>Spermatophyta</taxon>
        <taxon>Magnoliopsida</taxon>
        <taxon>eudicotyledons</taxon>
        <taxon>Gunneridae</taxon>
        <taxon>Pentapetalae</taxon>
        <taxon>asterids</taxon>
        <taxon>Ericales</taxon>
        <taxon>Theaceae</taxon>
        <taxon>Camellia</taxon>
    </lineage>
</organism>
<comment type="subcellular location">
    <subcellularLocation>
        <location evidence="4">Secreted</location>
        <location evidence="4">Extracellular space</location>
        <location evidence="4">Apoplast</location>
    </subcellularLocation>
</comment>
<accession>A0A7J7HHT7</accession>
<protein>
    <recommendedName>
        <fullName evidence="4">Dirigent protein</fullName>
    </recommendedName>
</protein>
<keyword evidence="3 4" id="KW-0964">Secreted</keyword>
<keyword evidence="6" id="KW-1185">Reference proteome</keyword>
<reference evidence="5 6" key="2">
    <citation type="submission" date="2020-07" db="EMBL/GenBank/DDBJ databases">
        <title>Genome assembly of wild tea tree DASZ reveals pedigree and selection history of tea varieties.</title>
        <authorList>
            <person name="Zhang W."/>
        </authorList>
    </citation>
    <scope>NUCLEOTIDE SEQUENCE [LARGE SCALE GENOMIC DNA]</scope>
    <source>
        <strain evidence="6">cv. G240</strain>
        <tissue evidence="5">Leaf</tissue>
    </source>
</reference>
<dbReference type="GO" id="GO:0009699">
    <property type="term" value="P:phenylpropanoid biosynthetic process"/>
    <property type="evidence" value="ECO:0007669"/>
    <property type="project" value="UniProtKB-ARBA"/>
</dbReference>
<evidence type="ECO:0000256" key="3">
    <source>
        <dbReference type="ARBA" id="ARBA00022525"/>
    </source>
</evidence>
<evidence type="ECO:0000256" key="4">
    <source>
        <dbReference type="RuleBase" id="RU363099"/>
    </source>
</evidence>
<reference evidence="6" key="1">
    <citation type="journal article" date="2020" name="Nat. Commun.">
        <title>Genome assembly of wild tea tree DASZ reveals pedigree and selection history of tea varieties.</title>
        <authorList>
            <person name="Zhang W."/>
            <person name="Zhang Y."/>
            <person name="Qiu H."/>
            <person name="Guo Y."/>
            <person name="Wan H."/>
            <person name="Zhang X."/>
            <person name="Scossa F."/>
            <person name="Alseekh S."/>
            <person name="Zhang Q."/>
            <person name="Wang P."/>
            <person name="Xu L."/>
            <person name="Schmidt M.H."/>
            <person name="Jia X."/>
            <person name="Li D."/>
            <person name="Zhu A."/>
            <person name="Guo F."/>
            <person name="Chen W."/>
            <person name="Ni D."/>
            <person name="Usadel B."/>
            <person name="Fernie A.R."/>
            <person name="Wen W."/>
        </authorList>
    </citation>
    <scope>NUCLEOTIDE SEQUENCE [LARGE SCALE GENOMIC DNA]</scope>
    <source>
        <strain evidence="6">cv. G240</strain>
    </source>
</reference>
<dbReference type="GO" id="GO:0048046">
    <property type="term" value="C:apoplast"/>
    <property type="evidence" value="ECO:0007669"/>
    <property type="project" value="UniProtKB-SubCell"/>
</dbReference>
<keyword evidence="4" id="KW-0052">Apoplast</keyword>
<comment type="caution">
    <text evidence="5">The sequence shown here is derived from an EMBL/GenBank/DDBJ whole genome shotgun (WGS) entry which is preliminary data.</text>
</comment>
<evidence type="ECO:0000256" key="2">
    <source>
        <dbReference type="ARBA" id="ARBA00011738"/>
    </source>
</evidence>
<gene>
    <name evidence="5" type="ORF">HYC85_009488</name>
</gene>
<name>A0A7J7HHT7_CAMSI</name>
<evidence type="ECO:0000313" key="5">
    <source>
        <dbReference type="EMBL" id="KAF5951544.1"/>
    </source>
</evidence>
<dbReference type="InterPro" id="IPR044859">
    <property type="entry name" value="Allene_oxi_cyc_Dirigent"/>
</dbReference>
<dbReference type="PANTHER" id="PTHR21495">
    <property type="entry name" value="NUCLEOPORIN-RELATED"/>
    <property type="match status" value="1"/>
</dbReference>
<sequence>MVISVPAIQSIAEDPKSVEKWFENLTHSKQKLTKLHFYFHGTESGNNITSIQVARAPNNNSTSAAAFGGINVFDNAMTVGPNITSKQLGRAQGLFAASSLGPQSLLITMNQFFTEGEFNDSTLAIVGRDPILDQYREMSVVGEFRLARGIATAKTFSFDTAANNAVVEYHVVRDYDRINRSDFELHRRFRSKQFELHRRFRSKRFQAPSKIQIEAILSSIKDSDRSDFEALSKI</sequence>
<dbReference type="InterPro" id="IPR004265">
    <property type="entry name" value="Dirigent"/>
</dbReference>